<dbReference type="RefSeq" id="WP_022610955.1">
    <property type="nucleotide sequence ID" value="NZ_LK391965.1"/>
</dbReference>
<dbReference type="Gene3D" id="1.10.150.240">
    <property type="entry name" value="Putative phosphatase, domain 2"/>
    <property type="match status" value="1"/>
</dbReference>
<dbReference type="InterPro" id="IPR023198">
    <property type="entry name" value="PGP-like_dom2"/>
</dbReference>
<dbReference type="GO" id="GO:0008253">
    <property type="term" value="F:5'-nucleotidase activity"/>
    <property type="evidence" value="ECO:0007669"/>
    <property type="project" value="UniProtKB-EC"/>
</dbReference>
<keyword evidence="1" id="KW-0378">Hydrolase</keyword>
<dbReference type="Proteomes" id="UP000018211">
    <property type="component" value="Unassembled WGS sequence"/>
</dbReference>
<dbReference type="SFLD" id="SFLDS00003">
    <property type="entry name" value="Haloacid_Dehalogenase"/>
    <property type="match status" value="1"/>
</dbReference>
<dbReference type="Pfam" id="PF00702">
    <property type="entry name" value="Hydrolase"/>
    <property type="match status" value="1"/>
</dbReference>
<dbReference type="NCBIfam" id="NF006976">
    <property type="entry name" value="PRK09449.1"/>
    <property type="match status" value="1"/>
</dbReference>
<dbReference type="InterPro" id="IPR052550">
    <property type="entry name" value="Pyrimidine_5'-ntase_YjjG"/>
</dbReference>
<dbReference type="EC" id="3.1.3.5" evidence="1"/>
<gene>
    <name evidence="1" type="primary">yjjG</name>
    <name evidence="1" type="ORF">VIBNISOn1_1520020</name>
</gene>
<dbReference type="SUPFAM" id="SSF56784">
    <property type="entry name" value="HAD-like"/>
    <property type="match status" value="1"/>
</dbReference>
<dbReference type="InterPro" id="IPR011951">
    <property type="entry name" value="HAD-SF_hydro_IA_YjjG/PynA"/>
</dbReference>
<sequence length="224" mass="25530">MKYSWILFDADETLFSFDAFKGLQTMFSRLDVNFTQADFEEYQLVNKPLWVKYQDGEINAKQLQEDRFVIWGQKLSLHPSELNEKFLDAMADICQPLPHVPEVLELISKKAKLGIITNGFTQLQSIRLEKTGLSQYFEHVIISEEVGIAKPDVAIFDAAFEKMGHPNKDKILMVGDNPHSDVLGGLNAGIETCWLNTEGANRPEGIDPHHEVKCWKELKQLLLP</sequence>
<comment type="caution">
    <text evidence="1">The sequence shown here is derived from an EMBL/GenBank/DDBJ whole genome shotgun (WGS) entry which is preliminary data.</text>
</comment>
<dbReference type="Gene3D" id="3.40.50.1000">
    <property type="entry name" value="HAD superfamily/HAD-like"/>
    <property type="match status" value="1"/>
</dbReference>
<dbReference type="InterPro" id="IPR006439">
    <property type="entry name" value="HAD-SF_hydro_IA"/>
</dbReference>
<dbReference type="InterPro" id="IPR036412">
    <property type="entry name" value="HAD-like_sf"/>
</dbReference>
<dbReference type="InterPro" id="IPR023214">
    <property type="entry name" value="HAD_sf"/>
</dbReference>
<dbReference type="SFLD" id="SFLDG01129">
    <property type="entry name" value="C1.5:_HAD__Beta-PGM__Phosphata"/>
    <property type="match status" value="1"/>
</dbReference>
<evidence type="ECO:0000313" key="2">
    <source>
        <dbReference type="Proteomes" id="UP000018211"/>
    </source>
</evidence>
<proteinExistence type="predicted"/>
<dbReference type="PANTHER" id="PTHR47478:SF1">
    <property type="entry name" value="PYRIMIDINE 5'-NUCLEOTIDASE YJJG"/>
    <property type="match status" value="1"/>
</dbReference>
<dbReference type="PANTHER" id="PTHR47478">
    <property type="match status" value="1"/>
</dbReference>
<dbReference type="AlphaFoldDB" id="A0AAV2VM00"/>
<protein>
    <submittedName>
        <fullName evidence="1">5'-nucleotidase yjjG</fullName>
        <ecNumber evidence="1">3.1.3.5</ecNumber>
    </submittedName>
</protein>
<dbReference type="NCBIfam" id="TIGR02254">
    <property type="entry name" value="YjjG_YfnB"/>
    <property type="match status" value="1"/>
</dbReference>
<dbReference type="CDD" id="cd04305">
    <property type="entry name" value="HAD_Neu5Ac-Pase_like"/>
    <property type="match status" value="1"/>
</dbReference>
<dbReference type="EMBL" id="CAOF01000060">
    <property type="protein sequence ID" value="CCO45511.1"/>
    <property type="molecule type" value="Genomic_DNA"/>
</dbReference>
<accession>A0AAV2VM00</accession>
<evidence type="ECO:0000313" key="1">
    <source>
        <dbReference type="EMBL" id="CCO45511.1"/>
    </source>
</evidence>
<dbReference type="PRINTS" id="PR00413">
    <property type="entry name" value="HADHALOGNASE"/>
</dbReference>
<organism evidence="1 2">
    <name type="scientific">Vibrio nigripulchritudo SOn1</name>
    <dbReference type="NCBI Taxonomy" id="1238450"/>
    <lineage>
        <taxon>Bacteria</taxon>
        <taxon>Pseudomonadati</taxon>
        <taxon>Pseudomonadota</taxon>
        <taxon>Gammaproteobacteria</taxon>
        <taxon>Vibrionales</taxon>
        <taxon>Vibrionaceae</taxon>
        <taxon>Vibrio</taxon>
    </lineage>
</organism>
<name>A0AAV2VM00_9VIBR</name>
<reference evidence="1 2" key="1">
    <citation type="journal article" date="2013" name="ISME J.">
        <title>Comparative genomics of pathogenic lineages of Vibrio nigripulchritudo identifies virulence-associated traits.</title>
        <authorList>
            <person name="Goudenege D."/>
            <person name="Labreuche Y."/>
            <person name="Krin E."/>
            <person name="Ansquer D."/>
            <person name="Mangenot S."/>
            <person name="Calteau A."/>
            <person name="Medigue C."/>
            <person name="Mazel D."/>
            <person name="Polz M.F."/>
            <person name="Le Roux F."/>
        </authorList>
    </citation>
    <scope>NUCLEOTIDE SEQUENCE [LARGE SCALE GENOMIC DNA]</scope>
    <source>
        <strain evidence="1 2">SOn1</strain>
    </source>
</reference>
<dbReference type="NCBIfam" id="TIGR01549">
    <property type="entry name" value="HAD-SF-IA-v1"/>
    <property type="match status" value="1"/>
</dbReference>
<dbReference type="NCBIfam" id="TIGR01509">
    <property type="entry name" value="HAD-SF-IA-v3"/>
    <property type="match status" value="1"/>
</dbReference>